<dbReference type="EMBL" id="MAMP01000021">
    <property type="protein sequence ID" value="OES44959.1"/>
    <property type="molecule type" value="Genomic_DNA"/>
</dbReference>
<evidence type="ECO:0000313" key="2">
    <source>
        <dbReference type="Proteomes" id="UP000095658"/>
    </source>
</evidence>
<keyword evidence="2" id="KW-1185">Reference proteome</keyword>
<dbReference type="Proteomes" id="UP000095658">
    <property type="component" value="Unassembled WGS sequence"/>
</dbReference>
<comment type="caution">
    <text evidence="1">The sequence shown here is derived from an EMBL/GenBank/DDBJ whole genome shotgun (WGS) entry which is preliminary data.</text>
</comment>
<proteinExistence type="predicted"/>
<accession>A0A1E7DPI5</accession>
<gene>
    <name evidence="1" type="ORF">BA724_06765</name>
</gene>
<evidence type="ECO:0000313" key="1">
    <source>
        <dbReference type="EMBL" id="OES44959.1"/>
    </source>
</evidence>
<dbReference type="AlphaFoldDB" id="A0A1E7DPI5"/>
<name>A0A1E7DPI5_9BACI</name>
<organism evidence="1 2">
    <name type="scientific">Domibacillus iocasae</name>
    <dbReference type="NCBI Taxonomy" id="1714016"/>
    <lineage>
        <taxon>Bacteria</taxon>
        <taxon>Bacillati</taxon>
        <taxon>Bacillota</taxon>
        <taxon>Bacilli</taxon>
        <taxon>Bacillales</taxon>
        <taxon>Bacillaceae</taxon>
        <taxon>Domibacillus</taxon>
    </lineage>
</organism>
<reference evidence="1 2" key="1">
    <citation type="submission" date="2016-06" db="EMBL/GenBank/DDBJ databases">
        <title>Domibacillus iocasae genome sequencing.</title>
        <authorList>
            <person name="Verma A."/>
            <person name="Pal Y."/>
            <person name="Ojha A.K."/>
            <person name="Krishnamurthi S."/>
        </authorList>
    </citation>
    <scope>NUCLEOTIDE SEQUENCE [LARGE SCALE GENOMIC DNA]</scope>
    <source>
        <strain evidence="1 2">DSM 29979</strain>
    </source>
</reference>
<protein>
    <submittedName>
        <fullName evidence="1">Uncharacterized protein</fullName>
    </submittedName>
</protein>
<sequence>MSTAANDKEALAKNRWMLKVSARAEAFFVYRKGRVAERAWMDPVKGKEFVFVADPCGLPLKFESF</sequence>
<dbReference type="STRING" id="1714016.BA724_06765"/>